<proteinExistence type="predicted"/>
<name>A0A1M7UKV1_9ACTN</name>
<evidence type="ECO:0000313" key="2">
    <source>
        <dbReference type="Proteomes" id="UP000184428"/>
    </source>
</evidence>
<dbReference type="Proteomes" id="UP000184428">
    <property type="component" value="Unassembled WGS sequence"/>
</dbReference>
<sequence length="56" mass="6124">MAEPDVRGRLDEAVSLRGECSVSGHVARLTGPRHRTVATSTAPGLSEWRYRPVTHP</sequence>
<accession>A0A1M7UKV1</accession>
<reference evidence="1 2" key="1">
    <citation type="submission" date="2016-12" db="EMBL/GenBank/DDBJ databases">
        <authorList>
            <person name="Song W.-J."/>
            <person name="Kurnit D.M."/>
        </authorList>
    </citation>
    <scope>NUCLEOTIDE SEQUENCE [LARGE SCALE GENOMIC DNA]</scope>
    <source>
        <strain evidence="1 2">DSM 43162</strain>
    </source>
</reference>
<gene>
    <name evidence="1" type="ORF">SAMN05660350_03460</name>
</gene>
<protein>
    <submittedName>
        <fullName evidence="1">Uncharacterized protein</fullName>
    </submittedName>
</protein>
<organism evidence="1 2">
    <name type="scientific">Geodermatophilus obscurus</name>
    <dbReference type="NCBI Taxonomy" id="1861"/>
    <lineage>
        <taxon>Bacteria</taxon>
        <taxon>Bacillati</taxon>
        <taxon>Actinomycetota</taxon>
        <taxon>Actinomycetes</taxon>
        <taxon>Geodermatophilales</taxon>
        <taxon>Geodermatophilaceae</taxon>
        <taxon>Geodermatophilus</taxon>
    </lineage>
</organism>
<dbReference type="EMBL" id="FRDM01000021">
    <property type="protein sequence ID" value="SHN83652.1"/>
    <property type="molecule type" value="Genomic_DNA"/>
</dbReference>
<dbReference type="AlphaFoldDB" id="A0A1M7UKV1"/>
<evidence type="ECO:0000313" key="1">
    <source>
        <dbReference type="EMBL" id="SHN83652.1"/>
    </source>
</evidence>